<evidence type="ECO:0000256" key="3">
    <source>
        <dbReference type="ARBA" id="ARBA00022781"/>
    </source>
</evidence>
<comment type="function">
    <text evidence="7">This protein is part of the stalk that links CF(0) to CF(1). It either transmits conformational changes from CF(0) to CF(1) or is implicated in proton conduction.</text>
</comment>
<dbReference type="OrthoDB" id="9802471at2"/>
<dbReference type="AlphaFoldDB" id="A0A2S7IIP8"/>
<dbReference type="NCBIfam" id="TIGR01145">
    <property type="entry name" value="ATP_synt_delta"/>
    <property type="match status" value="1"/>
</dbReference>
<dbReference type="RefSeq" id="WP_104714748.1">
    <property type="nucleotide sequence ID" value="NZ_PTRA01000003.1"/>
</dbReference>
<dbReference type="InterPro" id="IPR026015">
    <property type="entry name" value="ATP_synth_OSCP/delta_N_sf"/>
</dbReference>
<evidence type="ECO:0000313" key="8">
    <source>
        <dbReference type="EMBL" id="PQA56201.1"/>
    </source>
</evidence>
<comment type="subcellular location">
    <subcellularLocation>
        <location evidence="7">Cell membrane</location>
        <topology evidence="7">Peripheral membrane protein</topology>
    </subcellularLocation>
    <subcellularLocation>
        <location evidence="1">Membrane</location>
    </subcellularLocation>
</comment>
<dbReference type="SUPFAM" id="SSF47928">
    <property type="entry name" value="N-terminal domain of the delta subunit of the F1F0-ATP synthase"/>
    <property type="match status" value="1"/>
</dbReference>
<dbReference type="EMBL" id="PTRA01000003">
    <property type="protein sequence ID" value="PQA56201.1"/>
    <property type="molecule type" value="Genomic_DNA"/>
</dbReference>
<reference evidence="9" key="1">
    <citation type="submission" date="2018-02" db="EMBL/GenBank/DDBJ databases">
        <title>Genome sequencing of Solimonas sp. HR-BB.</title>
        <authorList>
            <person name="Lee Y."/>
            <person name="Jeon C.O."/>
        </authorList>
    </citation>
    <scope>NUCLEOTIDE SEQUENCE [LARGE SCALE GENOMIC DNA]</scope>
    <source>
        <strain evidence="9">HR-U</strain>
    </source>
</reference>
<accession>A0A2S7IIP8</accession>
<dbReference type="PROSITE" id="PS00389">
    <property type="entry name" value="ATPASE_DELTA"/>
    <property type="match status" value="1"/>
</dbReference>
<dbReference type="Proteomes" id="UP000239590">
    <property type="component" value="Unassembled WGS sequence"/>
</dbReference>
<dbReference type="GO" id="GO:0045259">
    <property type="term" value="C:proton-transporting ATP synthase complex"/>
    <property type="evidence" value="ECO:0007669"/>
    <property type="project" value="UniProtKB-KW"/>
</dbReference>
<dbReference type="PANTHER" id="PTHR11910">
    <property type="entry name" value="ATP SYNTHASE DELTA CHAIN"/>
    <property type="match status" value="1"/>
</dbReference>
<evidence type="ECO:0000256" key="7">
    <source>
        <dbReference type="HAMAP-Rule" id="MF_01416"/>
    </source>
</evidence>
<protein>
    <recommendedName>
        <fullName evidence="7">ATP synthase subunit delta</fullName>
    </recommendedName>
    <alternativeName>
        <fullName evidence="7">ATP synthase F(1) sector subunit delta</fullName>
    </alternativeName>
    <alternativeName>
        <fullName evidence="7">F-type ATPase subunit delta</fullName>
        <shortName evidence="7">F-ATPase subunit delta</shortName>
    </alternativeName>
</protein>
<keyword evidence="7" id="KW-0139">CF(1)</keyword>
<proteinExistence type="inferred from homology"/>
<keyword evidence="3 7" id="KW-0375">Hydrogen ion transport</keyword>
<evidence type="ECO:0000256" key="1">
    <source>
        <dbReference type="ARBA" id="ARBA00004370"/>
    </source>
</evidence>
<keyword evidence="6 7" id="KW-0066">ATP synthesis</keyword>
<gene>
    <name evidence="7 8" type="primary">atpH</name>
    <name evidence="8" type="ORF">C5O19_17795</name>
</gene>
<dbReference type="InterPro" id="IPR000711">
    <property type="entry name" value="ATPase_OSCP/dsu"/>
</dbReference>
<dbReference type="InterPro" id="IPR020781">
    <property type="entry name" value="ATPase_OSCP/d_CS"/>
</dbReference>
<evidence type="ECO:0000313" key="9">
    <source>
        <dbReference type="Proteomes" id="UP000239590"/>
    </source>
</evidence>
<dbReference type="HAMAP" id="MF_01416">
    <property type="entry name" value="ATP_synth_delta_bact"/>
    <property type="match status" value="1"/>
</dbReference>
<comment type="caution">
    <text evidence="8">The sequence shown here is derived from an EMBL/GenBank/DDBJ whole genome shotgun (WGS) entry which is preliminary data.</text>
</comment>
<evidence type="ECO:0000256" key="4">
    <source>
        <dbReference type="ARBA" id="ARBA00023065"/>
    </source>
</evidence>
<sequence length="179" mass="20243">MSDQSVAFRYAKSLIGLAQEKGVLDKVQEDMQLFTQVCQTNRDFALALNSPIVKHWKKLEILKALFQSRVSPVTFSIFEIITKKNRESILPSVAREFNRQYQELKGIQVAHITTASPLTDAQRTQFKAVVSQQTGKMIELSETVDPNLIGGYLLRVGDNQIDNSIKSRLNDLKIQFAQS</sequence>
<keyword evidence="4 7" id="KW-0406">Ion transport</keyword>
<keyword evidence="5 7" id="KW-0472">Membrane</keyword>
<keyword evidence="2 7" id="KW-0813">Transport</keyword>
<dbReference type="Gene3D" id="1.10.520.20">
    <property type="entry name" value="N-terminal domain of the delta subunit of the F1F0-ATP synthase"/>
    <property type="match status" value="1"/>
</dbReference>
<comment type="function">
    <text evidence="7">F(1)F(0) ATP synthase produces ATP from ADP in the presence of a proton or sodium gradient. F-type ATPases consist of two structural domains, F(1) containing the extramembraneous catalytic core and F(0) containing the membrane proton channel, linked together by a central stalk and a peripheral stalk. During catalysis, ATP synthesis in the catalytic domain of F(1) is coupled via a rotary mechanism of the central stalk subunits to proton translocation.</text>
</comment>
<evidence type="ECO:0000256" key="2">
    <source>
        <dbReference type="ARBA" id="ARBA00022448"/>
    </source>
</evidence>
<dbReference type="GO" id="GO:0046933">
    <property type="term" value="F:proton-transporting ATP synthase activity, rotational mechanism"/>
    <property type="evidence" value="ECO:0007669"/>
    <property type="project" value="UniProtKB-UniRule"/>
</dbReference>
<dbReference type="Pfam" id="PF00213">
    <property type="entry name" value="OSCP"/>
    <property type="match status" value="1"/>
</dbReference>
<evidence type="ECO:0000256" key="6">
    <source>
        <dbReference type="ARBA" id="ARBA00023310"/>
    </source>
</evidence>
<keyword evidence="9" id="KW-1185">Reference proteome</keyword>
<evidence type="ECO:0000256" key="5">
    <source>
        <dbReference type="ARBA" id="ARBA00023136"/>
    </source>
</evidence>
<comment type="similarity">
    <text evidence="7">Belongs to the ATPase delta chain family.</text>
</comment>
<dbReference type="PRINTS" id="PR00125">
    <property type="entry name" value="ATPASEDELTA"/>
</dbReference>
<keyword evidence="7" id="KW-1003">Cell membrane</keyword>
<dbReference type="GO" id="GO:0005886">
    <property type="term" value="C:plasma membrane"/>
    <property type="evidence" value="ECO:0007669"/>
    <property type="project" value="UniProtKB-SubCell"/>
</dbReference>
<name>A0A2S7IIP8_9BACT</name>
<organism evidence="8 9">
    <name type="scientific">Siphonobacter curvatus</name>
    <dbReference type="NCBI Taxonomy" id="2094562"/>
    <lineage>
        <taxon>Bacteria</taxon>
        <taxon>Pseudomonadati</taxon>
        <taxon>Bacteroidota</taxon>
        <taxon>Cytophagia</taxon>
        <taxon>Cytophagales</taxon>
        <taxon>Cytophagaceae</taxon>
        <taxon>Siphonobacter</taxon>
    </lineage>
</organism>